<proteinExistence type="predicted"/>
<dbReference type="Proteomes" id="UP001054945">
    <property type="component" value="Unassembled WGS sequence"/>
</dbReference>
<protein>
    <submittedName>
        <fullName evidence="1">Uncharacterized protein</fullName>
    </submittedName>
</protein>
<organism evidence="1 2">
    <name type="scientific">Caerostris extrusa</name>
    <name type="common">Bark spider</name>
    <name type="synonym">Caerostris bankana</name>
    <dbReference type="NCBI Taxonomy" id="172846"/>
    <lineage>
        <taxon>Eukaryota</taxon>
        <taxon>Metazoa</taxon>
        <taxon>Ecdysozoa</taxon>
        <taxon>Arthropoda</taxon>
        <taxon>Chelicerata</taxon>
        <taxon>Arachnida</taxon>
        <taxon>Araneae</taxon>
        <taxon>Araneomorphae</taxon>
        <taxon>Entelegynae</taxon>
        <taxon>Araneoidea</taxon>
        <taxon>Araneidae</taxon>
        <taxon>Caerostris</taxon>
    </lineage>
</organism>
<evidence type="ECO:0000313" key="2">
    <source>
        <dbReference type="Proteomes" id="UP001054945"/>
    </source>
</evidence>
<accession>A0AAV4R1D5</accession>
<keyword evidence="2" id="KW-1185">Reference proteome</keyword>
<name>A0AAV4R1D5_CAEEX</name>
<dbReference type="AlphaFoldDB" id="A0AAV4R1D5"/>
<reference evidence="1 2" key="1">
    <citation type="submission" date="2021-06" db="EMBL/GenBank/DDBJ databases">
        <title>Caerostris extrusa draft genome.</title>
        <authorList>
            <person name="Kono N."/>
            <person name="Arakawa K."/>
        </authorList>
    </citation>
    <scope>NUCLEOTIDE SEQUENCE [LARGE SCALE GENOMIC DNA]</scope>
</reference>
<sequence length="66" mass="7999">MLCIIFSDPNSVFIDEDEEVEDRDSTRYSPVSWTQYDRLHQRYIFNRFEIKMRTTITLTAYHSGFI</sequence>
<dbReference type="EMBL" id="BPLR01007157">
    <property type="protein sequence ID" value="GIY14881.1"/>
    <property type="molecule type" value="Genomic_DNA"/>
</dbReference>
<evidence type="ECO:0000313" key="1">
    <source>
        <dbReference type="EMBL" id="GIY14881.1"/>
    </source>
</evidence>
<comment type="caution">
    <text evidence="1">The sequence shown here is derived from an EMBL/GenBank/DDBJ whole genome shotgun (WGS) entry which is preliminary data.</text>
</comment>
<gene>
    <name evidence="1" type="ORF">CEXT_729701</name>
</gene>